<evidence type="ECO:0000313" key="2">
    <source>
        <dbReference type="Proteomes" id="UP001197247"/>
    </source>
</evidence>
<name>A0ABS5TQY1_9ACTN</name>
<organism evidence="1 2">
    <name type="scientific">Kineosporia corallincola</name>
    <dbReference type="NCBI Taxonomy" id="2835133"/>
    <lineage>
        <taxon>Bacteria</taxon>
        <taxon>Bacillati</taxon>
        <taxon>Actinomycetota</taxon>
        <taxon>Actinomycetes</taxon>
        <taxon>Kineosporiales</taxon>
        <taxon>Kineosporiaceae</taxon>
        <taxon>Kineosporia</taxon>
    </lineage>
</organism>
<proteinExistence type="predicted"/>
<gene>
    <name evidence="1" type="ORF">KIH74_29720</name>
</gene>
<dbReference type="EMBL" id="JAHBAY010000015">
    <property type="protein sequence ID" value="MBT0773159.1"/>
    <property type="molecule type" value="Genomic_DNA"/>
</dbReference>
<comment type="caution">
    <text evidence="1">The sequence shown here is derived from an EMBL/GenBank/DDBJ whole genome shotgun (WGS) entry which is preliminary data.</text>
</comment>
<protein>
    <submittedName>
        <fullName evidence="1">SMI1/KNR4 family protein</fullName>
    </submittedName>
</protein>
<dbReference type="Proteomes" id="UP001197247">
    <property type="component" value="Unassembled WGS sequence"/>
</dbReference>
<sequence>MMSELTVLLGRLEEQWRRNGLPCSDRVRPGLPTAQIEQALSAWEMEPSEEVVDWFAWHDGGVGEAWVAAGWRLLSLEEAFEHYDTHVTAELFEEENGGWFPLAQNPGGVALVADCRGPRSARSEVGTVGKVPELAPAEFRVDSLTTLVGWWVEQFESGVWTGGGGSYDSIVVHRTPEQSKALSRRMTHEGYVR</sequence>
<reference evidence="1 2" key="1">
    <citation type="submission" date="2021-05" db="EMBL/GenBank/DDBJ databases">
        <title>Kineosporia and Streptomyces sp. nov. two new marine actinobacteria isolated from Coral.</title>
        <authorList>
            <person name="Buangrab K."/>
            <person name="Sutthacheep M."/>
            <person name="Yeemin T."/>
            <person name="Harunari E."/>
            <person name="Igarashi Y."/>
            <person name="Kanchanasin P."/>
            <person name="Tanasupawat S."/>
            <person name="Phongsopitanun W."/>
        </authorList>
    </citation>
    <scope>NUCLEOTIDE SEQUENCE [LARGE SCALE GENOMIC DNA]</scope>
    <source>
        <strain evidence="1 2">J2-2</strain>
    </source>
</reference>
<keyword evidence="2" id="KW-1185">Reference proteome</keyword>
<accession>A0ABS5TQY1</accession>
<evidence type="ECO:0000313" key="1">
    <source>
        <dbReference type="EMBL" id="MBT0773159.1"/>
    </source>
</evidence>
<dbReference type="RefSeq" id="WP_214159687.1">
    <property type="nucleotide sequence ID" value="NZ_JAHBAY010000015.1"/>
</dbReference>